<dbReference type="OMA" id="INTENCY"/>
<feature type="domain" description="BTB" evidence="4">
    <location>
        <begin position="40"/>
        <end position="107"/>
    </location>
</feature>
<reference evidence="6" key="2">
    <citation type="submission" date="2025-08" db="UniProtKB">
        <authorList>
            <consortium name="RefSeq"/>
        </authorList>
    </citation>
    <scope>IDENTIFICATION</scope>
    <source>
        <strain evidence="6">S238N-H82</strain>
        <tissue evidence="6">Testes</tissue>
    </source>
</reference>
<dbReference type="Proteomes" id="UP000001554">
    <property type="component" value="Chromosome 13"/>
</dbReference>
<dbReference type="Gene3D" id="2.120.10.80">
    <property type="entry name" value="Kelch-type beta propeller"/>
    <property type="match status" value="1"/>
</dbReference>
<dbReference type="KEGG" id="bfo:118428941"/>
<dbReference type="InterPro" id="IPR015915">
    <property type="entry name" value="Kelch-typ_b-propeller"/>
</dbReference>
<dbReference type="InterPro" id="IPR052392">
    <property type="entry name" value="Kelch-BTB_domain-containing"/>
</dbReference>
<feature type="region of interest" description="Disordered" evidence="3">
    <location>
        <begin position="1"/>
        <end position="26"/>
    </location>
</feature>
<evidence type="ECO:0000256" key="2">
    <source>
        <dbReference type="ARBA" id="ARBA00022737"/>
    </source>
</evidence>
<dbReference type="OrthoDB" id="45365at2759"/>
<evidence type="ECO:0000256" key="1">
    <source>
        <dbReference type="ARBA" id="ARBA00022441"/>
    </source>
</evidence>
<accession>A0A9J7M7X9</accession>
<dbReference type="GeneID" id="118428941"/>
<dbReference type="SMART" id="SM00612">
    <property type="entry name" value="Kelch"/>
    <property type="match status" value="3"/>
</dbReference>
<evidence type="ECO:0000313" key="5">
    <source>
        <dbReference type="Proteomes" id="UP000001554"/>
    </source>
</evidence>
<sequence>MADRSMGSSRRKEKSENSKLKHTKEMPKDISLLRPDLGPSDLSLQVEDQVFPVHKSILEEKCDYFQAMFASGMRETTQDTITLQGISAPTFRTLLTFLYTADMDISGDVIQDVISAASFLQISLITDFIKGSLTVDSCIDVLAASSTYGPASLYDATVQFMTDNYLELMHAGVCDRLTRKQIEYIRESRNRGLSRIAILVRDEILRTVEYLDGSTGKMGVLCELPSEARVHNAGITVMDNYLFVVGGNNPWFGAQCRAFCYNVLTNEWRQMDSLIQRRHSFSLQTVDGRLYAIGGLDPACLRTVEMYDPRTDCWSVVSPLPLAITYFAGTVCLDEIYIAGGQSKTGRNPKMLCYSPTSDDWREVTSLCDPRPSIGLKMVAIGTKIYTIWVHNFDCYDILTDQWTEMCLGYHSDGIGLLCRGATVLDSCIYCVLRTSSAESYLHQYSEEVDCWKKKSSRPLPVTTGCQIEEAFVLHMGPSP</sequence>
<protein>
    <submittedName>
        <fullName evidence="6">Kelch-like protein 42</fullName>
    </submittedName>
</protein>
<dbReference type="Gene3D" id="3.30.710.10">
    <property type="entry name" value="Potassium Channel Kv1.1, Chain A"/>
    <property type="match status" value="1"/>
</dbReference>
<organism evidence="5 6">
    <name type="scientific">Branchiostoma floridae</name>
    <name type="common">Florida lancelet</name>
    <name type="synonym">Amphioxus</name>
    <dbReference type="NCBI Taxonomy" id="7739"/>
    <lineage>
        <taxon>Eukaryota</taxon>
        <taxon>Metazoa</taxon>
        <taxon>Chordata</taxon>
        <taxon>Cephalochordata</taxon>
        <taxon>Leptocardii</taxon>
        <taxon>Amphioxiformes</taxon>
        <taxon>Branchiostomatidae</taxon>
        <taxon>Branchiostoma</taxon>
    </lineage>
</organism>
<dbReference type="InterPro" id="IPR006652">
    <property type="entry name" value="Kelch_1"/>
</dbReference>
<keyword evidence="5" id="KW-1185">Reference proteome</keyword>
<dbReference type="RefSeq" id="XP_035695129.1">
    <property type="nucleotide sequence ID" value="XM_035839236.1"/>
</dbReference>
<dbReference type="PANTHER" id="PTHR46375">
    <property type="entry name" value="KELCH REPEAT AND BTB DOMAIN-CONTAINING PROTEIN 13-RELATED"/>
    <property type="match status" value="1"/>
</dbReference>
<reference evidence="5" key="1">
    <citation type="journal article" date="2020" name="Nat. Ecol. Evol.">
        <title>Deeply conserved synteny resolves early events in vertebrate evolution.</title>
        <authorList>
            <person name="Simakov O."/>
            <person name="Marletaz F."/>
            <person name="Yue J.X."/>
            <person name="O'Connell B."/>
            <person name="Jenkins J."/>
            <person name="Brandt A."/>
            <person name="Calef R."/>
            <person name="Tung C.H."/>
            <person name="Huang T.K."/>
            <person name="Schmutz J."/>
            <person name="Satoh N."/>
            <person name="Yu J.K."/>
            <person name="Putnam N.H."/>
            <person name="Green R.E."/>
            <person name="Rokhsar D.S."/>
        </authorList>
    </citation>
    <scope>NUCLEOTIDE SEQUENCE [LARGE SCALE GENOMIC DNA]</scope>
    <source>
        <strain evidence="5">S238N-H82</strain>
    </source>
</reference>
<dbReference type="InterPro" id="IPR011333">
    <property type="entry name" value="SKP1/BTB/POZ_sf"/>
</dbReference>
<dbReference type="AlphaFoldDB" id="A0A9J7M7X9"/>
<dbReference type="Pfam" id="PF00651">
    <property type="entry name" value="BTB"/>
    <property type="match status" value="1"/>
</dbReference>
<evidence type="ECO:0000256" key="3">
    <source>
        <dbReference type="SAM" id="MobiDB-lite"/>
    </source>
</evidence>
<gene>
    <name evidence="6" type="primary">LOC118428941</name>
</gene>
<dbReference type="SMART" id="SM00225">
    <property type="entry name" value="BTB"/>
    <property type="match status" value="1"/>
</dbReference>
<dbReference type="PANTHER" id="PTHR46375:SF3">
    <property type="entry name" value="KELCH REPEAT AND BTB DOMAIN-CONTAINING PROTEIN 13"/>
    <property type="match status" value="1"/>
</dbReference>
<dbReference type="Pfam" id="PF01344">
    <property type="entry name" value="Kelch_1"/>
    <property type="match status" value="3"/>
</dbReference>
<dbReference type="PROSITE" id="PS50097">
    <property type="entry name" value="BTB"/>
    <property type="match status" value="1"/>
</dbReference>
<evidence type="ECO:0000313" key="6">
    <source>
        <dbReference type="RefSeq" id="XP_035695129.1"/>
    </source>
</evidence>
<dbReference type="SUPFAM" id="SSF54695">
    <property type="entry name" value="POZ domain"/>
    <property type="match status" value="1"/>
</dbReference>
<feature type="compositionally biased region" description="Basic and acidic residues" evidence="3">
    <location>
        <begin position="13"/>
        <end position="26"/>
    </location>
</feature>
<dbReference type="InterPro" id="IPR000210">
    <property type="entry name" value="BTB/POZ_dom"/>
</dbReference>
<name>A0A9J7M7X9_BRAFL</name>
<keyword evidence="2" id="KW-0677">Repeat</keyword>
<dbReference type="SUPFAM" id="SSF117281">
    <property type="entry name" value="Kelch motif"/>
    <property type="match status" value="1"/>
</dbReference>
<proteinExistence type="predicted"/>
<evidence type="ECO:0000259" key="4">
    <source>
        <dbReference type="PROSITE" id="PS50097"/>
    </source>
</evidence>
<keyword evidence="1" id="KW-0880">Kelch repeat</keyword>